<keyword evidence="2" id="KW-1185">Reference proteome</keyword>
<proteinExistence type="predicted"/>
<organism evidence="2 4">
    <name type="scientific">Arachis duranensis</name>
    <name type="common">Wild peanut</name>
    <dbReference type="NCBI Taxonomy" id="130453"/>
    <lineage>
        <taxon>Eukaryota</taxon>
        <taxon>Viridiplantae</taxon>
        <taxon>Streptophyta</taxon>
        <taxon>Embryophyta</taxon>
        <taxon>Tracheophyta</taxon>
        <taxon>Spermatophyta</taxon>
        <taxon>Magnoliopsida</taxon>
        <taxon>eudicotyledons</taxon>
        <taxon>Gunneridae</taxon>
        <taxon>Pentapetalae</taxon>
        <taxon>rosids</taxon>
        <taxon>fabids</taxon>
        <taxon>Fabales</taxon>
        <taxon>Fabaceae</taxon>
        <taxon>Papilionoideae</taxon>
        <taxon>50 kb inversion clade</taxon>
        <taxon>dalbergioids sensu lato</taxon>
        <taxon>Dalbergieae</taxon>
        <taxon>Pterocarpus clade</taxon>
        <taxon>Arachis</taxon>
    </lineage>
</organism>
<evidence type="ECO:0000256" key="1">
    <source>
        <dbReference type="SAM" id="Coils"/>
    </source>
</evidence>
<reference evidence="3 4" key="2">
    <citation type="submission" date="2025-04" db="UniProtKB">
        <authorList>
            <consortium name="RefSeq"/>
        </authorList>
    </citation>
    <scope>IDENTIFICATION</scope>
    <source>
        <tissue evidence="3 4">Whole plant</tissue>
    </source>
</reference>
<dbReference type="RefSeq" id="XP_052116971.1">
    <property type="nucleotide sequence ID" value="XM_052261011.1"/>
</dbReference>
<accession>A0A9C6WPE7</accession>
<keyword evidence="1" id="KW-0175">Coiled coil</keyword>
<protein>
    <submittedName>
        <fullName evidence="3 4">Uncharacterized protein LOC110280474</fullName>
    </submittedName>
</protein>
<dbReference type="KEGG" id="adu:110280474"/>
<reference evidence="2" key="1">
    <citation type="journal article" date="2016" name="Nat. Genet.">
        <title>The genome sequences of Arachis duranensis and Arachis ipaensis, the diploid ancestors of cultivated peanut.</title>
        <authorList>
            <person name="Bertioli D.J."/>
            <person name="Cannon S.B."/>
            <person name="Froenicke L."/>
            <person name="Huang G."/>
            <person name="Farmer A.D."/>
            <person name="Cannon E.K."/>
            <person name="Liu X."/>
            <person name="Gao D."/>
            <person name="Clevenger J."/>
            <person name="Dash S."/>
            <person name="Ren L."/>
            <person name="Moretzsohn M.C."/>
            <person name="Shirasawa K."/>
            <person name="Huang W."/>
            <person name="Vidigal B."/>
            <person name="Abernathy B."/>
            <person name="Chu Y."/>
            <person name="Niederhuth C.E."/>
            <person name="Umale P."/>
            <person name="Araujo A.C."/>
            <person name="Kozik A."/>
            <person name="Kim K.D."/>
            <person name="Burow M.D."/>
            <person name="Varshney R.K."/>
            <person name="Wang X."/>
            <person name="Zhang X."/>
            <person name="Barkley N."/>
            <person name="Guimaraes P.M."/>
            <person name="Isobe S."/>
            <person name="Guo B."/>
            <person name="Liao B."/>
            <person name="Stalker H.T."/>
            <person name="Schmitz R.J."/>
            <person name="Scheffler B.E."/>
            <person name="Leal-Bertioli S.C."/>
            <person name="Xun X."/>
            <person name="Jackson S.A."/>
            <person name="Michelmore R."/>
            <person name="Ozias-Akins P."/>
        </authorList>
    </citation>
    <scope>NUCLEOTIDE SEQUENCE [LARGE SCALE GENOMIC DNA]</scope>
    <source>
        <strain evidence="2">cv. V14167</strain>
    </source>
</reference>
<evidence type="ECO:0000313" key="4">
    <source>
        <dbReference type="RefSeq" id="XP_052116971.1"/>
    </source>
</evidence>
<dbReference type="GeneID" id="110280474"/>
<sequence>MDLTGLKEGFAAFTPEEISAAHESQVILHGYKEGPRNSLWSSGYPFMAVADEVAQVIHDAGKVGIARYLQVIGARLLSIGRTTELDAILEGDQVAAIKGLKKSLEDRDARVEKLKTEVKVLKRESAEC</sequence>
<dbReference type="AlphaFoldDB" id="A0A9C6WPE7"/>
<evidence type="ECO:0000313" key="3">
    <source>
        <dbReference type="RefSeq" id="XP_052116970.1"/>
    </source>
</evidence>
<name>A0A9C6WPE7_ARADU</name>
<gene>
    <name evidence="3 4" type="primary">LOC110280474</name>
</gene>
<dbReference type="RefSeq" id="XP_052116970.1">
    <property type="nucleotide sequence ID" value="XM_052261010.1"/>
</dbReference>
<feature type="coiled-coil region" evidence="1">
    <location>
        <begin position="97"/>
        <end position="124"/>
    </location>
</feature>
<evidence type="ECO:0000313" key="2">
    <source>
        <dbReference type="Proteomes" id="UP000515211"/>
    </source>
</evidence>
<dbReference type="Proteomes" id="UP000515211">
    <property type="component" value="Chromosome 4"/>
</dbReference>